<dbReference type="InterPro" id="IPR050223">
    <property type="entry name" value="D-isomer_2-hydroxyacid_DH"/>
</dbReference>
<evidence type="ECO:0000256" key="1">
    <source>
        <dbReference type="ARBA" id="ARBA00005854"/>
    </source>
</evidence>
<evidence type="ECO:0000313" key="7">
    <source>
        <dbReference type="Proteomes" id="UP000449547"/>
    </source>
</evidence>
<dbReference type="InterPro" id="IPR036291">
    <property type="entry name" value="NAD(P)-bd_dom_sf"/>
</dbReference>
<organism evidence="6 7">
    <name type="scientific">Diutina rugosa</name>
    <name type="common">Yeast</name>
    <name type="synonym">Candida rugosa</name>
    <dbReference type="NCBI Taxonomy" id="5481"/>
    <lineage>
        <taxon>Eukaryota</taxon>
        <taxon>Fungi</taxon>
        <taxon>Dikarya</taxon>
        <taxon>Ascomycota</taxon>
        <taxon>Saccharomycotina</taxon>
        <taxon>Pichiomycetes</taxon>
        <taxon>Debaryomycetaceae</taxon>
        <taxon>Diutina</taxon>
    </lineage>
</organism>
<dbReference type="PROSITE" id="PS00671">
    <property type="entry name" value="D_2_HYDROXYACID_DH_3"/>
    <property type="match status" value="1"/>
</dbReference>
<dbReference type="GO" id="GO:0005829">
    <property type="term" value="C:cytosol"/>
    <property type="evidence" value="ECO:0007669"/>
    <property type="project" value="TreeGrafter"/>
</dbReference>
<dbReference type="GeneID" id="54783909"/>
<evidence type="ECO:0008006" key="8">
    <source>
        <dbReference type="Google" id="ProtNLM"/>
    </source>
</evidence>
<gene>
    <name evidence="6" type="ORF">DIURU_005258</name>
</gene>
<name>A0A642UDU6_DIURU</name>
<dbReference type="EMBL" id="SWFT01000158">
    <property type="protein sequence ID" value="KAA8897281.1"/>
    <property type="molecule type" value="Genomic_DNA"/>
</dbReference>
<dbReference type="AlphaFoldDB" id="A0A642UDU6"/>
<proteinExistence type="inferred from homology"/>
<dbReference type="VEuPathDB" id="FungiDB:DIURU_005258"/>
<dbReference type="Gene3D" id="3.40.50.720">
    <property type="entry name" value="NAD(P)-binding Rossmann-like Domain"/>
    <property type="match status" value="2"/>
</dbReference>
<dbReference type="InterPro" id="IPR029753">
    <property type="entry name" value="D-isomer_DH_CS"/>
</dbReference>
<dbReference type="InterPro" id="IPR029752">
    <property type="entry name" value="D-isomer_DH_CS1"/>
</dbReference>
<dbReference type="Pfam" id="PF00389">
    <property type="entry name" value="2-Hacid_dh"/>
    <property type="match status" value="1"/>
</dbReference>
<feature type="domain" description="D-isomer specific 2-hydroxyacid dehydrogenase NAD-binding" evidence="5">
    <location>
        <begin position="125"/>
        <end position="299"/>
    </location>
</feature>
<evidence type="ECO:0000313" key="6">
    <source>
        <dbReference type="EMBL" id="KAA8897281.1"/>
    </source>
</evidence>
<comment type="similarity">
    <text evidence="1 3">Belongs to the D-isomer specific 2-hydroxyacid dehydrogenase family.</text>
</comment>
<dbReference type="GO" id="GO:0051287">
    <property type="term" value="F:NAD binding"/>
    <property type="evidence" value="ECO:0007669"/>
    <property type="project" value="InterPro"/>
</dbReference>
<dbReference type="InterPro" id="IPR006139">
    <property type="entry name" value="D-isomer_2_OHA_DH_cat_dom"/>
</dbReference>
<dbReference type="PANTHER" id="PTHR10996">
    <property type="entry name" value="2-HYDROXYACID DEHYDROGENASE-RELATED"/>
    <property type="match status" value="1"/>
</dbReference>
<accession>A0A642UDU6</accession>
<evidence type="ECO:0000256" key="2">
    <source>
        <dbReference type="ARBA" id="ARBA00023002"/>
    </source>
</evidence>
<dbReference type="Pfam" id="PF02826">
    <property type="entry name" value="2-Hacid_dh_C"/>
    <property type="match status" value="1"/>
</dbReference>
<reference evidence="6 7" key="1">
    <citation type="submission" date="2019-07" db="EMBL/GenBank/DDBJ databases">
        <title>Genome assembly of two rare yeast pathogens: Diutina rugosa and Trichomonascus ciferrii.</title>
        <authorList>
            <person name="Mixao V."/>
            <person name="Saus E."/>
            <person name="Hansen A."/>
            <person name="Lass-Flor C."/>
            <person name="Gabaldon T."/>
        </authorList>
    </citation>
    <scope>NUCLEOTIDE SEQUENCE [LARGE SCALE GENOMIC DNA]</scope>
    <source>
        <strain evidence="6 7">CBS 613</strain>
    </source>
</reference>
<dbReference type="FunFam" id="3.40.50.720:FF:000026">
    <property type="entry name" value="Glyoxylate/hydroxypyruvate reductase B"/>
    <property type="match status" value="1"/>
</dbReference>
<dbReference type="OrthoDB" id="9991913at2759"/>
<protein>
    <recommendedName>
        <fullName evidence="8">D-isomer specific 2-hydroxyacid dehydrogenase NAD-binding domain-containing protein</fullName>
    </recommendedName>
</protein>
<evidence type="ECO:0000256" key="3">
    <source>
        <dbReference type="RuleBase" id="RU003719"/>
    </source>
</evidence>
<sequence>MASSTRPKVLRCGKTVYAHDKWDELATMADIVELESKSRDEFIKDLDNGKYDGVTNITRTFMSIKQTGRFDAELVKHFPDSVKSVSHCGAGYDQVDPEPLTERGIQLSNVTKPVEAPTADTAVFLTLSCMRNFQQGHQGMAQWPQKPFGGAPIGRCPSSKVVGILGMGGIGRAIRDRLAPFGFKRVIYHNRNRVAPELEGNAEYVSKDQLLAESDVIMISVPLNKHTRHMVNKEMMDKMKPGVILINTARGAVIDEAELINQLKSGKIASFGSDVFEHEPEVPQELIDMPQVMSLPHMGTWSIDAIKAMEEWTVDNVISYIKTGKVKTIVPEQANEKW</sequence>
<evidence type="ECO:0000259" key="5">
    <source>
        <dbReference type="Pfam" id="PF02826"/>
    </source>
</evidence>
<dbReference type="GO" id="GO:0016618">
    <property type="term" value="F:hydroxypyruvate reductase [NAD(P)H] activity"/>
    <property type="evidence" value="ECO:0007669"/>
    <property type="project" value="TreeGrafter"/>
</dbReference>
<dbReference type="PROSITE" id="PS00065">
    <property type="entry name" value="D_2_HYDROXYACID_DH_1"/>
    <property type="match status" value="1"/>
</dbReference>
<dbReference type="SUPFAM" id="SSF52283">
    <property type="entry name" value="Formate/glycerate dehydrogenase catalytic domain-like"/>
    <property type="match status" value="1"/>
</dbReference>
<dbReference type="SUPFAM" id="SSF51735">
    <property type="entry name" value="NAD(P)-binding Rossmann-fold domains"/>
    <property type="match status" value="1"/>
</dbReference>
<evidence type="ECO:0000259" key="4">
    <source>
        <dbReference type="Pfam" id="PF00389"/>
    </source>
</evidence>
<dbReference type="PANTHER" id="PTHR10996:SF257">
    <property type="entry name" value="GLYOXYLATE REDUCTASE 1"/>
    <property type="match status" value="1"/>
</dbReference>
<dbReference type="Proteomes" id="UP000449547">
    <property type="component" value="Unassembled WGS sequence"/>
</dbReference>
<comment type="caution">
    <text evidence="6">The sequence shown here is derived from an EMBL/GenBank/DDBJ whole genome shotgun (WGS) entry which is preliminary data.</text>
</comment>
<dbReference type="OMA" id="PHIAWAY"/>
<keyword evidence="2 3" id="KW-0560">Oxidoreductase</keyword>
<feature type="domain" description="D-isomer specific 2-hydroxyacid dehydrogenase catalytic" evidence="4">
    <location>
        <begin position="38"/>
        <end position="330"/>
    </location>
</feature>
<dbReference type="GO" id="GO:0030267">
    <property type="term" value="F:glyoxylate reductase (NADPH) activity"/>
    <property type="evidence" value="ECO:0007669"/>
    <property type="project" value="TreeGrafter"/>
</dbReference>
<dbReference type="CDD" id="cd12168">
    <property type="entry name" value="Mand_dh_like"/>
    <property type="match status" value="1"/>
</dbReference>
<dbReference type="RefSeq" id="XP_034009882.1">
    <property type="nucleotide sequence ID" value="XM_034158220.1"/>
</dbReference>
<keyword evidence="7" id="KW-1185">Reference proteome</keyword>
<dbReference type="InterPro" id="IPR006140">
    <property type="entry name" value="D-isomer_DH_NAD-bd"/>
</dbReference>